<name>A0AAQ3XFJ7_PASNO</name>
<reference evidence="2 3" key="1">
    <citation type="submission" date="2024-02" db="EMBL/GenBank/DDBJ databases">
        <title>High-quality chromosome-scale genome assembly of Pensacola bahiagrass (Paspalum notatum Flugge var. saurae).</title>
        <authorList>
            <person name="Vega J.M."/>
            <person name="Podio M."/>
            <person name="Orjuela J."/>
            <person name="Siena L.A."/>
            <person name="Pessino S.C."/>
            <person name="Combes M.C."/>
            <person name="Mariac C."/>
            <person name="Albertini E."/>
            <person name="Pupilli F."/>
            <person name="Ortiz J.P.A."/>
            <person name="Leblanc O."/>
        </authorList>
    </citation>
    <scope>NUCLEOTIDE SEQUENCE [LARGE SCALE GENOMIC DNA]</scope>
    <source>
        <strain evidence="2">R1</strain>
        <tissue evidence="2">Leaf</tissue>
    </source>
</reference>
<dbReference type="Pfam" id="PF00078">
    <property type="entry name" value="RVT_1"/>
    <property type="match status" value="1"/>
</dbReference>
<dbReference type="InterPro" id="IPR000477">
    <property type="entry name" value="RT_dom"/>
</dbReference>
<accession>A0AAQ3XFJ7</accession>
<proteinExistence type="predicted"/>
<dbReference type="PROSITE" id="PS50878">
    <property type="entry name" value="RT_POL"/>
    <property type="match status" value="1"/>
</dbReference>
<dbReference type="Proteomes" id="UP001341281">
    <property type="component" value="Chromosome 10"/>
</dbReference>
<dbReference type="PANTHER" id="PTHR24559">
    <property type="entry name" value="TRANSPOSON TY3-I GAG-POL POLYPROTEIN"/>
    <property type="match status" value="1"/>
</dbReference>
<dbReference type="InterPro" id="IPR053134">
    <property type="entry name" value="RNA-dir_DNA_polymerase"/>
</dbReference>
<evidence type="ECO:0000313" key="2">
    <source>
        <dbReference type="EMBL" id="WVZ96445.1"/>
    </source>
</evidence>
<feature type="domain" description="Reverse transcriptase" evidence="1">
    <location>
        <begin position="1"/>
        <end position="67"/>
    </location>
</feature>
<evidence type="ECO:0000313" key="3">
    <source>
        <dbReference type="Proteomes" id="UP001341281"/>
    </source>
</evidence>
<dbReference type="InterPro" id="IPR043128">
    <property type="entry name" value="Rev_trsase/Diguanyl_cyclase"/>
</dbReference>
<dbReference type="SUPFAM" id="SSF56672">
    <property type="entry name" value="DNA/RNA polymerases"/>
    <property type="match status" value="1"/>
</dbReference>
<dbReference type="AlphaFoldDB" id="A0AAQ3XFJ7"/>
<dbReference type="EMBL" id="CP144754">
    <property type="protein sequence ID" value="WVZ96445.1"/>
    <property type="molecule type" value="Genomic_DNA"/>
</dbReference>
<dbReference type="Gene3D" id="3.30.70.270">
    <property type="match status" value="1"/>
</dbReference>
<dbReference type="PANTHER" id="PTHR24559:SF446">
    <property type="entry name" value="REVERSE TRANSCRIPTASE DOMAIN-CONTAINING PROTEIN"/>
    <property type="match status" value="1"/>
</dbReference>
<evidence type="ECO:0000259" key="1">
    <source>
        <dbReference type="PROSITE" id="PS50878"/>
    </source>
</evidence>
<organism evidence="2 3">
    <name type="scientific">Paspalum notatum var. saurae</name>
    <dbReference type="NCBI Taxonomy" id="547442"/>
    <lineage>
        <taxon>Eukaryota</taxon>
        <taxon>Viridiplantae</taxon>
        <taxon>Streptophyta</taxon>
        <taxon>Embryophyta</taxon>
        <taxon>Tracheophyta</taxon>
        <taxon>Spermatophyta</taxon>
        <taxon>Magnoliopsida</taxon>
        <taxon>Liliopsida</taxon>
        <taxon>Poales</taxon>
        <taxon>Poaceae</taxon>
        <taxon>PACMAD clade</taxon>
        <taxon>Panicoideae</taxon>
        <taxon>Andropogonodae</taxon>
        <taxon>Paspaleae</taxon>
        <taxon>Paspalinae</taxon>
        <taxon>Paspalum</taxon>
    </lineage>
</organism>
<gene>
    <name evidence="2" type="ORF">U9M48_042083</name>
</gene>
<sequence>MNSVFMNELDKFVVVFIDDILVYSKNEKEHEEHLRIVLSRLREHKLYAKFSKSTTVTEIRSFLGLAGYYRRFIKDFSKIAKPMTKIDP</sequence>
<protein>
    <recommendedName>
        <fullName evidence="1">Reverse transcriptase domain-containing protein</fullName>
    </recommendedName>
</protein>
<keyword evidence="3" id="KW-1185">Reference proteome</keyword>
<dbReference type="InterPro" id="IPR043502">
    <property type="entry name" value="DNA/RNA_pol_sf"/>
</dbReference>